<dbReference type="Proteomes" id="UP001176940">
    <property type="component" value="Unassembled WGS sequence"/>
</dbReference>
<gene>
    <name evidence="1" type="ORF">RIMI_LOCUS8571681</name>
</gene>
<keyword evidence="2" id="KW-1185">Reference proteome</keyword>
<protein>
    <submittedName>
        <fullName evidence="1">Uncharacterized protein</fullName>
    </submittedName>
</protein>
<name>A0ABN9LF69_9NEOB</name>
<comment type="caution">
    <text evidence="1">The sequence shown here is derived from an EMBL/GenBank/DDBJ whole genome shotgun (WGS) entry which is preliminary data.</text>
</comment>
<proteinExistence type="predicted"/>
<organism evidence="1 2">
    <name type="scientific">Ranitomeya imitator</name>
    <name type="common">mimic poison frog</name>
    <dbReference type="NCBI Taxonomy" id="111125"/>
    <lineage>
        <taxon>Eukaryota</taxon>
        <taxon>Metazoa</taxon>
        <taxon>Chordata</taxon>
        <taxon>Craniata</taxon>
        <taxon>Vertebrata</taxon>
        <taxon>Euteleostomi</taxon>
        <taxon>Amphibia</taxon>
        <taxon>Batrachia</taxon>
        <taxon>Anura</taxon>
        <taxon>Neobatrachia</taxon>
        <taxon>Hyloidea</taxon>
        <taxon>Dendrobatidae</taxon>
        <taxon>Dendrobatinae</taxon>
        <taxon>Ranitomeya</taxon>
    </lineage>
</organism>
<dbReference type="EMBL" id="CAUEEQ010017101">
    <property type="protein sequence ID" value="CAJ0940420.1"/>
    <property type="molecule type" value="Genomic_DNA"/>
</dbReference>
<accession>A0ABN9LF69</accession>
<evidence type="ECO:0000313" key="1">
    <source>
        <dbReference type="EMBL" id="CAJ0940420.1"/>
    </source>
</evidence>
<reference evidence="1" key="1">
    <citation type="submission" date="2023-07" db="EMBL/GenBank/DDBJ databases">
        <authorList>
            <person name="Stuckert A."/>
        </authorList>
    </citation>
    <scope>NUCLEOTIDE SEQUENCE</scope>
</reference>
<dbReference type="InterPro" id="IPR011993">
    <property type="entry name" value="PH-like_dom_sf"/>
</dbReference>
<evidence type="ECO:0000313" key="2">
    <source>
        <dbReference type="Proteomes" id="UP001176940"/>
    </source>
</evidence>
<dbReference type="PROSITE" id="PS51257">
    <property type="entry name" value="PROKAR_LIPOPROTEIN"/>
    <property type="match status" value="1"/>
</dbReference>
<dbReference type="Gene3D" id="2.30.29.30">
    <property type="entry name" value="Pleckstrin-homology domain (PH domain)/Phosphotyrosine-binding domain (PTB)"/>
    <property type="match status" value="1"/>
</dbReference>
<sequence length="102" mass="11479">MGVVARSGASYLLTMTSSSCLHSVAPAQVYFVCPVEGRQSTPAPEHLSCFWFEFKAKNIKKKKISITVSVDGVKITVRKKQKKKRWMCDEASVLVMHDPVYR</sequence>